<sequence>MPKQRRSTAGRPDIAGTIEALGDSNPAAAQLLCLCSVLHVAPVPVDVFTRSLGRLPRPLGGVAPLQFNGLVAALAGLGLTVRGTEGLRVPDAVREAVRDDLGDEASGVCRAYAGELVAAAAPEEVSDAATWPRWAVLAPHLIAAGAAHSSDPALRTAACRLVESLLWRGKARPARTIAAELHSGWRELLGSDHPDTLRCAHELSRALIAAGALLPARRLLDDTIGRLTSSLGPAHPQTRVATETRRGVLIRMGGMPRGKAAHRRRRQP</sequence>
<evidence type="ECO:0000313" key="2">
    <source>
        <dbReference type="Proteomes" id="UP001151002"/>
    </source>
</evidence>
<dbReference type="InterPro" id="IPR011990">
    <property type="entry name" value="TPR-like_helical_dom_sf"/>
</dbReference>
<dbReference type="RefSeq" id="WP_267565175.1">
    <property type="nucleotide sequence ID" value="NZ_JAPNTZ010000008.1"/>
</dbReference>
<comment type="caution">
    <text evidence="1">The sequence shown here is derived from an EMBL/GenBank/DDBJ whole genome shotgun (WGS) entry which is preliminary data.</text>
</comment>
<evidence type="ECO:0000313" key="1">
    <source>
        <dbReference type="EMBL" id="MCY1140841.1"/>
    </source>
</evidence>
<organism evidence="1 2">
    <name type="scientific">Paractinoplanes pyxinae</name>
    <dbReference type="NCBI Taxonomy" id="2997416"/>
    <lineage>
        <taxon>Bacteria</taxon>
        <taxon>Bacillati</taxon>
        <taxon>Actinomycetota</taxon>
        <taxon>Actinomycetes</taxon>
        <taxon>Micromonosporales</taxon>
        <taxon>Micromonosporaceae</taxon>
        <taxon>Paractinoplanes</taxon>
    </lineage>
</organism>
<gene>
    <name evidence="1" type="ORF">OWR29_22820</name>
</gene>
<reference evidence="1" key="1">
    <citation type="submission" date="2022-11" db="EMBL/GenBank/DDBJ databases">
        <authorList>
            <person name="Somphong A."/>
            <person name="Phongsopitanun W."/>
        </authorList>
    </citation>
    <scope>NUCLEOTIDE SEQUENCE</scope>
    <source>
        <strain evidence="1">Pm04-4</strain>
    </source>
</reference>
<accession>A0ABT4B2X6</accession>
<dbReference type="Proteomes" id="UP001151002">
    <property type="component" value="Unassembled WGS sequence"/>
</dbReference>
<protein>
    <submittedName>
        <fullName evidence="1">Tetratricopeptide repeat protein</fullName>
    </submittedName>
</protein>
<dbReference type="EMBL" id="JAPNTZ010000008">
    <property type="protein sequence ID" value="MCY1140841.1"/>
    <property type="molecule type" value="Genomic_DNA"/>
</dbReference>
<name>A0ABT4B2X6_9ACTN</name>
<proteinExistence type="predicted"/>
<dbReference type="Gene3D" id="1.25.40.10">
    <property type="entry name" value="Tetratricopeptide repeat domain"/>
    <property type="match status" value="1"/>
</dbReference>
<keyword evidence="2" id="KW-1185">Reference proteome</keyword>
<dbReference type="Pfam" id="PF13374">
    <property type="entry name" value="TPR_10"/>
    <property type="match status" value="2"/>
</dbReference>